<evidence type="ECO:0008006" key="10">
    <source>
        <dbReference type="Google" id="ProtNLM"/>
    </source>
</evidence>
<evidence type="ECO:0000256" key="1">
    <source>
        <dbReference type="ARBA" id="ARBA00004141"/>
    </source>
</evidence>
<evidence type="ECO:0000256" key="6">
    <source>
        <dbReference type="SAM" id="MobiDB-lite"/>
    </source>
</evidence>
<dbReference type="SUPFAM" id="SSF53474">
    <property type="entry name" value="alpha/beta-Hydrolases"/>
    <property type="match status" value="1"/>
</dbReference>
<evidence type="ECO:0000256" key="4">
    <source>
        <dbReference type="ARBA" id="ARBA00022989"/>
    </source>
</evidence>
<keyword evidence="4 7" id="KW-1133">Transmembrane helix</keyword>
<feature type="transmembrane region" description="Helical" evidence="7">
    <location>
        <begin position="252"/>
        <end position="275"/>
    </location>
</feature>
<evidence type="ECO:0000256" key="7">
    <source>
        <dbReference type="SAM" id="Phobius"/>
    </source>
</evidence>
<protein>
    <recommendedName>
        <fullName evidence="10">DUF726 domain protein</fullName>
    </recommendedName>
</protein>
<dbReference type="GeneID" id="55994579"/>
<feature type="region of interest" description="Disordered" evidence="6">
    <location>
        <begin position="57"/>
        <end position="101"/>
    </location>
</feature>
<dbReference type="InterPro" id="IPR029058">
    <property type="entry name" value="AB_hydrolase_fold"/>
</dbReference>
<feature type="compositionally biased region" description="Pro residues" evidence="6">
    <location>
        <begin position="653"/>
        <end position="673"/>
    </location>
</feature>
<feature type="region of interest" description="Disordered" evidence="6">
    <location>
        <begin position="621"/>
        <end position="738"/>
    </location>
</feature>
<feature type="transmembrane region" description="Helical" evidence="7">
    <location>
        <begin position="419"/>
        <end position="438"/>
    </location>
</feature>
<accession>A0A7H8R0S1</accession>
<feature type="compositionally biased region" description="Low complexity" evidence="6">
    <location>
        <begin position="78"/>
        <end position="93"/>
    </location>
</feature>
<proteinExistence type="inferred from homology"/>
<evidence type="ECO:0000256" key="3">
    <source>
        <dbReference type="ARBA" id="ARBA00022692"/>
    </source>
</evidence>
<feature type="compositionally biased region" description="Basic and acidic residues" evidence="6">
    <location>
        <begin position="702"/>
        <end position="712"/>
    </location>
</feature>
<comment type="similarity">
    <text evidence="2">Belongs to the TMCO4 family.</text>
</comment>
<dbReference type="InterPro" id="IPR007941">
    <property type="entry name" value="DUF726"/>
</dbReference>
<feature type="compositionally biased region" description="Basic and acidic residues" evidence="6">
    <location>
        <begin position="1"/>
        <end position="21"/>
    </location>
</feature>
<dbReference type="OrthoDB" id="277931at2759"/>
<keyword evidence="3 7" id="KW-0812">Transmembrane</keyword>
<reference evidence="9" key="1">
    <citation type="submission" date="2020-06" db="EMBL/GenBank/DDBJ databases">
        <title>A chromosome-scale genome assembly of Talaromyces rugulosus W13939.</title>
        <authorList>
            <person name="Wang B."/>
            <person name="Guo L."/>
            <person name="Ye K."/>
            <person name="Wang L."/>
        </authorList>
    </citation>
    <scope>NUCLEOTIDE SEQUENCE [LARGE SCALE GENOMIC DNA]</scope>
    <source>
        <strain evidence="9">W13939</strain>
    </source>
</reference>
<dbReference type="Pfam" id="PF05277">
    <property type="entry name" value="DUF726"/>
    <property type="match status" value="1"/>
</dbReference>
<comment type="subcellular location">
    <subcellularLocation>
        <location evidence="1">Membrane</location>
        <topology evidence="1">Multi-pass membrane protein</topology>
    </subcellularLocation>
</comment>
<feature type="region of interest" description="Disordered" evidence="6">
    <location>
        <begin position="131"/>
        <end position="154"/>
    </location>
</feature>
<evidence type="ECO:0000313" key="9">
    <source>
        <dbReference type="Proteomes" id="UP000509510"/>
    </source>
</evidence>
<dbReference type="GO" id="GO:0016020">
    <property type="term" value="C:membrane"/>
    <property type="evidence" value="ECO:0007669"/>
    <property type="project" value="UniProtKB-SubCell"/>
</dbReference>
<keyword evidence="5 7" id="KW-0472">Membrane</keyword>
<name>A0A7H8R0S1_TALRU</name>
<feature type="region of interest" description="Disordered" evidence="6">
    <location>
        <begin position="1"/>
        <end position="27"/>
    </location>
</feature>
<dbReference type="EMBL" id="CP055901">
    <property type="protein sequence ID" value="QKX59944.1"/>
    <property type="molecule type" value="Genomic_DNA"/>
</dbReference>
<keyword evidence="9" id="KW-1185">Reference proteome</keyword>
<sequence length="738" mass="81634">MDFHARKHDTADNNNNNKEEQSLSSLLDDSQRGSLMVLISEILEHMRKIVFDNFEAPHTAPTSKKRPNDDAPPDSESQESSNNDQQSQSSQPSQPAPPGIDAKSEAEALRYFDDWRDSVILRVGEVLNERKEPINKTTPGERDAAESKEEPPSRLRDVYRPFENSLQSLHKAEKLLILHSLLLLLLSLQHYNAYSRVLLLHITSSLDLPLKYLNDDEAKVARGLLDAAMVMTADEEAKKKAEENRGMRKWKVGFATVAGAALIGITGGLAAPLVAAGLGTIMGGLGLGGTIAATYLGALASSGVVVGGLFGAYGGRMTGRMMDRYAREVEDFAFIPTRGTRKNFTDEKQAAKEDHRLRVTVGITGWATEEDHIVLPWRVIDADSEVFALRWEYEALLNLGNSMRTLVTTAAWKVASHQILVRTIFAGIMSAVFLPLGLTRLAKIAANPFNVAIARADKAGEVLADALINKAQGERPVTLIGYSLGSRVIYSCLRSLAKRHAYGLIESAILIGSPIPADTVEWQLMRTAVSGRLVNVFSENDSVLALLYRATHLEVDISGLQSVKGVPTVENINVSDKVDGHLRYQFLVGKILEDIGFEEIDQVQLAKEKDLLNAQDQEIEQEQANNQRKREAKMSSIRRKPVGESAKDSGQEAPPPTLPPRPQLQPPQPPQPPAKDDAAAESDEEEEKLNYITMLDEEEEDQIQRDIARRTQEQMLNRKMRQTKINGPGERSRREDRG</sequence>
<dbReference type="PANTHER" id="PTHR17920:SF22">
    <property type="entry name" value="DUF726 DOMAIN PROTEIN (AFU_ORTHOLOGUE AFUA_2G12860)"/>
    <property type="match status" value="1"/>
</dbReference>
<feature type="compositionally biased region" description="Basic and acidic residues" evidence="6">
    <location>
        <begin position="641"/>
        <end position="650"/>
    </location>
</feature>
<dbReference type="RefSeq" id="XP_035346121.1">
    <property type="nucleotide sequence ID" value="XM_035490228.1"/>
</dbReference>
<organism evidence="8 9">
    <name type="scientific">Talaromyces rugulosus</name>
    <name type="common">Penicillium rugulosum</name>
    <dbReference type="NCBI Taxonomy" id="121627"/>
    <lineage>
        <taxon>Eukaryota</taxon>
        <taxon>Fungi</taxon>
        <taxon>Dikarya</taxon>
        <taxon>Ascomycota</taxon>
        <taxon>Pezizomycotina</taxon>
        <taxon>Eurotiomycetes</taxon>
        <taxon>Eurotiomycetidae</taxon>
        <taxon>Eurotiales</taxon>
        <taxon>Trichocomaceae</taxon>
        <taxon>Talaromyces</taxon>
        <taxon>Talaromyces sect. Islandici</taxon>
    </lineage>
</organism>
<dbReference type="PANTHER" id="PTHR17920">
    <property type="entry name" value="TRANSMEMBRANE AND COILED-COIL DOMAIN-CONTAINING PROTEIN 4 TMCO4"/>
    <property type="match status" value="1"/>
</dbReference>
<evidence type="ECO:0000313" key="8">
    <source>
        <dbReference type="EMBL" id="QKX59944.1"/>
    </source>
</evidence>
<dbReference type="KEGG" id="trg:TRUGW13939_07086"/>
<evidence type="ECO:0000256" key="2">
    <source>
        <dbReference type="ARBA" id="ARBA00009824"/>
    </source>
</evidence>
<evidence type="ECO:0000256" key="5">
    <source>
        <dbReference type="ARBA" id="ARBA00023136"/>
    </source>
</evidence>
<feature type="transmembrane region" description="Helical" evidence="7">
    <location>
        <begin position="295"/>
        <end position="315"/>
    </location>
</feature>
<dbReference type="Proteomes" id="UP000509510">
    <property type="component" value="Chromosome IV"/>
</dbReference>
<gene>
    <name evidence="8" type="ORF">TRUGW13939_07086</name>
</gene>
<dbReference type="AlphaFoldDB" id="A0A7H8R0S1"/>